<organism evidence="1 2">
    <name type="scientific">Paralvinella palmiformis</name>
    <dbReference type="NCBI Taxonomy" id="53620"/>
    <lineage>
        <taxon>Eukaryota</taxon>
        <taxon>Metazoa</taxon>
        <taxon>Spiralia</taxon>
        <taxon>Lophotrochozoa</taxon>
        <taxon>Annelida</taxon>
        <taxon>Polychaeta</taxon>
        <taxon>Sedentaria</taxon>
        <taxon>Canalipalpata</taxon>
        <taxon>Terebellida</taxon>
        <taxon>Terebelliformia</taxon>
        <taxon>Alvinellidae</taxon>
        <taxon>Paralvinella</taxon>
    </lineage>
</organism>
<proteinExistence type="predicted"/>
<dbReference type="EMBL" id="JAODUP010000235">
    <property type="protein sequence ID" value="KAK2155637.1"/>
    <property type="molecule type" value="Genomic_DNA"/>
</dbReference>
<keyword evidence="2" id="KW-1185">Reference proteome</keyword>
<gene>
    <name evidence="1" type="ORF">LSH36_235g03018</name>
</gene>
<dbReference type="Proteomes" id="UP001208570">
    <property type="component" value="Unassembled WGS sequence"/>
</dbReference>
<sequence length="34" mass="3909">MLTFDKYNQAAMEFSVRVVVCALCLCRSFNATFE</sequence>
<evidence type="ECO:0000313" key="1">
    <source>
        <dbReference type="EMBL" id="KAK2155637.1"/>
    </source>
</evidence>
<dbReference type="AlphaFoldDB" id="A0AAD9JMB1"/>
<accession>A0AAD9JMB1</accession>
<name>A0AAD9JMB1_9ANNE</name>
<comment type="caution">
    <text evidence="1">The sequence shown here is derived from an EMBL/GenBank/DDBJ whole genome shotgun (WGS) entry which is preliminary data.</text>
</comment>
<protein>
    <submittedName>
        <fullName evidence="1">Uncharacterized protein</fullName>
    </submittedName>
</protein>
<evidence type="ECO:0000313" key="2">
    <source>
        <dbReference type="Proteomes" id="UP001208570"/>
    </source>
</evidence>
<reference evidence="1" key="1">
    <citation type="journal article" date="2023" name="Mol. Biol. Evol.">
        <title>Third-Generation Sequencing Reveals the Adaptive Role of the Epigenome in Three Deep-Sea Polychaetes.</title>
        <authorList>
            <person name="Perez M."/>
            <person name="Aroh O."/>
            <person name="Sun Y."/>
            <person name="Lan Y."/>
            <person name="Juniper S.K."/>
            <person name="Young C.R."/>
            <person name="Angers B."/>
            <person name="Qian P.Y."/>
        </authorList>
    </citation>
    <scope>NUCLEOTIDE SEQUENCE</scope>
    <source>
        <strain evidence="1">P08H-3</strain>
    </source>
</reference>
<feature type="non-terminal residue" evidence="1">
    <location>
        <position position="34"/>
    </location>
</feature>